<evidence type="ECO:0000313" key="9">
    <source>
        <dbReference type="Proteomes" id="UP001188597"/>
    </source>
</evidence>
<dbReference type="PANTHER" id="PTHR31422">
    <property type="entry name" value="BNAANNG28530D PROTEIN"/>
    <property type="match status" value="1"/>
</dbReference>
<dbReference type="GO" id="GO:0016020">
    <property type="term" value="C:membrane"/>
    <property type="evidence" value="ECO:0007669"/>
    <property type="project" value="UniProtKB-SubCell"/>
</dbReference>
<dbReference type="PANTHER" id="PTHR31422:SF1">
    <property type="entry name" value="GTD-BINDING DOMAIN-CONTAINING PROTEIN"/>
    <property type="match status" value="1"/>
</dbReference>
<evidence type="ECO:0000256" key="2">
    <source>
        <dbReference type="ARBA" id="ARBA00022692"/>
    </source>
</evidence>
<keyword evidence="9" id="KW-1185">Reference proteome</keyword>
<sequence length="504" mass="56253">MVVLGKQHDSRMSETSTTSLKETLCAQQHLLQKLYNELDVEREASATAASEALSMILRLQGEKAAVKMEAEQYKRLAEEKMCYAEESLALFEDLIYQKEMEVAVLDYQVQAYRYKLLSMGCADPGLGEIKFPEDLLQRNETLLGDINGQGIPRRNSAPPVALKFPYLKRGIIERERSSSPEIESIPKIVEQQRGDNRSCQHSDAEKSPDLSVGGDINTYWAQISRLDEKVKYIAGDRYANSQGRSASPSSFSHVSSEVSYDPRKDTEQNEKFDQVKVPGSVMGNDITSDSSYSTCVHDVFEVPQGQENLKGCKQQTNDEGNLVLQGHERLVKPDSVKSAVKGKTDWVKKMFPSKNSDNDLCRPSAGGAVNCHLASAHPTTGVAEALPKFQQLSSTLEIIEVGTQASQQQVSNSGKEEELKLLNDIREQLNTIQSEIRSWKIKKSPPKDDLPMLLLKEDPRMPLPFPSPITCLTLDLTTYTSCPSMSKKIQMEVEIPRLVALQIY</sequence>
<keyword evidence="4" id="KW-0472">Membrane</keyword>
<protein>
    <recommendedName>
        <fullName evidence="7">GTD-binding domain-containing protein</fullName>
    </recommendedName>
</protein>
<evidence type="ECO:0000256" key="5">
    <source>
        <dbReference type="SAM" id="Coils"/>
    </source>
</evidence>
<evidence type="ECO:0000256" key="1">
    <source>
        <dbReference type="ARBA" id="ARBA00004370"/>
    </source>
</evidence>
<organism evidence="8 9">
    <name type="scientific">Escallonia herrerae</name>
    <dbReference type="NCBI Taxonomy" id="1293975"/>
    <lineage>
        <taxon>Eukaryota</taxon>
        <taxon>Viridiplantae</taxon>
        <taxon>Streptophyta</taxon>
        <taxon>Embryophyta</taxon>
        <taxon>Tracheophyta</taxon>
        <taxon>Spermatophyta</taxon>
        <taxon>Magnoliopsida</taxon>
        <taxon>eudicotyledons</taxon>
        <taxon>Gunneridae</taxon>
        <taxon>Pentapetalae</taxon>
        <taxon>asterids</taxon>
        <taxon>campanulids</taxon>
        <taxon>Escalloniales</taxon>
        <taxon>Escalloniaceae</taxon>
        <taxon>Escallonia</taxon>
    </lineage>
</organism>
<keyword evidence="3" id="KW-1133">Transmembrane helix</keyword>
<keyword evidence="2" id="KW-0812">Transmembrane</keyword>
<dbReference type="GO" id="GO:0080115">
    <property type="term" value="F:myosin XI tail binding"/>
    <property type="evidence" value="ECO:0007669"/>
    <property type="project" value="UniProtKB-ARBA"/>
</dbReference>
<accession>A0AA89AN77</accession>
<proteinExistence type="predicted"/>
<feature type="domain" description="GTD-binding" evidence="7">
    <location>
        <begin position="15"/>
        <end position="113"/>
    </location>
</feature>
<dbReference type="EMBL" id="JAVXUP010001708">
    <property type="protein sequence ID" value="KAK3008882.1"/>
    <property type="molecule type" value="Genomic_DNA"/>
</dbReference>
<dbReference type="InterPro" id="IPR007656">
    <property type="entry name" value="GTD-bd"/>
</dbReference>
<reference evidence="8" key="1">
    <citation type="submission" date="2022-12" db="EMBL/GenBank/DDBJ databases">
        <title>Draft genome assemblies for two species of Escallonia (Escalloniales).</title>
        <authorList>
            <person name="Chanderbali A."/>
            <person name="Dervinis C."/>
            <person name="Anghel I."/>
            <person name="Soltis D."/>
            <person name="Soltis P."/>
            <person name="Zapata F."/>
        </authorList>
    </citation>
    <scope>NUCLEOTIDE SEQUENCE</scope>
    <source>
        <strain evidence="8">UCBG64.0493</strain>
        <tissue evidence="8">Leaf</tissue>
    </source>
</reference>
<evidence type="ECO:0000259" key="7">
    <source>
        <dbReference type="PROSITE" id="PS51775"/>
    </source>
</evidence>
<keyword evidence="5" id="KW-0175">Coiled coil</keyword>
<feature type="compositionally biased region" description="Low complexity" evidence="6">
    <location>
        <begin position="245"/>
        <end position="259"/>
    </location>
</feature>
<gene>
    <name evidence="8" type="ORF">RJ639_015417</name>
</gene>
<feature type="region of interest" description="Disordered" evidence="6">
    <location>
        <begin position="240"/>
        <end position="268"/>
    </location>
</feature>
<dbReference type="Pfam" id="PF04576">
    <property type="entry name" value="Zein-binding"/>
    <property type="match status" value="1"/>
</dbReference>
<evidence type="ECO:0000256" key="3">
    <source>
        <dbReference type="ARBA" id="ARBA00022989"/>
    </source>
</evidence>
<evidence type="ECO:0000313" key="8">
    <source>
        <dbReference type="EMBL" id="KAK3008882.1"/>
    </source>
</evidence>
<dbReference type="AlphaFoldDB" id="A0AA89AN77"/>
<comment type="caution">
    <text evidence="8">The sequence shown here is derived from an EMBL/GenBank/DDBJ whole genome shotgun (WGS) entry which is preliminary data.</text>
</comment>
<dbReference type="PROSITE" id="PS51775">
    <property type="entry name" value="GTD_BINDING"/>
    <property type="match status" value="1"/>
</dbReference>
<feature type="coiled-coil region" evidence="5">
    <location>
        <begin position="415"/>
        <end position="442"/>
    </location>
</feature>
<name>A0AA89AN77_9ASTE</name>
<dbReference type="Proteomes" id="UP001188597">
    <property type="component" value="Unassembled WGS sequence"/>
</dbReference>
<comment type="subcellular location">
    <subcellularLocation>
        <location evidence="1">Membrane</location>
    </subcellularLocation>
</comment>
<evidence type="ECO:0000256" key="6">
    <source>
        <dbReference type="SAM" id="MobiDB-lite"/>
    </source>
</evidence>
<evidence type="ECO:0000256" key="4">
    <source>
        <dbReference type="ARBA" id="ARBA00023136"/>
    </source>
</evidence>
<feature type="compositionally biased region" description="Basic and acidic residues" evidence="6">
    <location>
        <begin position="190"/>
        <end position="208"/>
    </location>
</feature>
<feature type="region of interest" description="Disordered" evidence="6">
    <location>
        <begin position="177"/>
        <end position="211"/>
    </location>
</feature>